<feature type="domain" description="ZZ-type" evidence="4">
    <location>
        <begin position="462"/>
        <end position="513"/>
    </location>
</feature>
<keyword evidence="3" id="KW-0862">Zinc</keyword>
<sequence length="537" mass="63507">MNDFPVEILGKIVSFMDAEMLTTSTFLSRTFLEVVDRDAYWKQAALVLYPRCSTLSSYLYDWRAMIRDRNRKEEKMTIDFDLDWENSGSRIFTPWKPLDTTTTATKIRMIIDPFGNPNMSFVDGPFVSVYLETDNKITLEFNIMIDRDPDKGAPRQWNCPSHHFTSLSSNWGTHRLIKRSEITPESGFVRKDGKISLHIYLSIVWIRLRIIEENSLRERQGRGMMDMDTPGFQTMMMGGETLFSLRQKNTFFATVAGKDPLYFWLCDYREGEGILPIQRFTSKEERQPLTKLMEYTNERGEVLLWADRRYGSQESSNIYFVKRIQEDGSVRWVDRLGRNDLISLLQNATCTVIEEKYLQPWKEHDEASQPQPQTKVILLLNRDRGEEQLETLRKIYQTYHDRVFLALNDLYDRIILRYQQVSMDEIFCTASKIYVDWRIRNFYQEFHLNKTMFLRCLLQRPHIGYACDRCGTYNFTGTRYRCQECADYDLCEACHLLPTMPWRFLIPARSIHSHKTMTVKIPWEDHQSSHSLYVIPL</sequence>
<dbReference type="InterPro" id="IPR000433">
    <property type="entry name" value="Znf_ZZ"/>
</dbReference>
<dbReference type="SUPFAM" id="SSF49599">
    <property type="entry name" value="TRAF domain-like"/>
    <property type="match status" value="1"/>
</dbReference>
<protein>
    <recommendedName>
        <fullName evidence="7">ZZ-type domain-containing protein</fullName>
    </recommendedName>
</protein>
<dbReference type="InterPro" id="IPR043145">
    <property type="entry name" value="Znf_ZZ_sf"/>
</dbReference>
<dbReference type="SUPFAM" id="SSF57850">
    <property type="entry name" value="RING/U-box"/>
    <property type="match status" value="1"/>
</dbReference>
<evidence type="ECO:0000313" key="6">
    <source>
        <dbReference type="EMBL" id="QHU11908.1"/>
    </source>
</evidence>
<dbReference type="SMART" id="SM00291">
    <property type="entry name" value="ZnF_ZZ"/>
    <property type="match status" value="1"/>
</dbReference>
<evidence type="ECO:0000256" key="2">
    <source>
        <dbReference type="ARBA" id="ARBA00022771"/>
    </source>
</evidence>
<dbReference type="PROSITE" id="PS50135">
    <property type="entry name" value="ZF_ZZ_2"/>
    <property type="match status" value="1"/>
</dbReference>
<dbReference type="Gene3D" id="3.30.60.90">
    <property type="match status" value="1"/>
</dbReference>
<dbReference type="SUPFAM" id="SSF81383">
    <property type="entry name" value="F-box domain"/>
    <property type="match status" value="1"/>
</dbReference>
<reference evidence="6" key="1">
    <citation type="journal article" date="2020" name="Nature">
        <title>Giant virus diversity and host interactions through global metagenomics.</title>
        <authorList>
            <person name="Schulz F."/>
            <person name="Roux S."/>
            <person name="Paez-Espino D."/>
            <person name="Jungbluth S."/>
            <person name="Walsh D.A."/>
            <person name="Denef V.J."/>
            <person name="McMahon K.D."/>
            <person name="Konstantinidis K.T."/>
            <person name="Eloe-Fadrosh E.A."/>
            <person name="Kyrpides N.C."/>
            <person name="Woyke T."/>
        </authorList>
    </citation>
    <scope>NUCLEOTIDE SEQUENCE</scope>
    <source>
        <strain evidence="6">GVMAG-S-1101169-75</strain>
    </source>
</reference>
<organism evidence="6">
    <name type="scientific">viral metagenome</name>
    <dbReference type="NCBI Taxonomy" id="1070528"/>
    <lineage>
        <taxon>unclassified sequences</taxon>
        <taxon>metagenomes</taxon>
        <taxon>organismal metagenomes</taxon>
    </lineage>
</organism>
<evidence type="ECO:0000256" key="1">
    <source>
        <dbReference type="ARBA" id="ARBA00022723"/>
    </source>
</evidence>
<dbReference type="PROSITE" id="PS50181">
    <property type="entry name" value="FBOX"/>
    <property type="match status" value="1"/>
</dbReference>
<dbReference type="InterPro" id="IPR008974">
    <property type="entry name" value="TRAF-like"/>
</dbReference>
<keyword evidence="1" id="KW-0479">Metal-binding</keyword>
<dbReference type="Pfam" id="PF00569">
    <property type="entry name" value="ZZ"/>
    <property type="match status" value="1"/>
</dbReference>
<dbReference type="InterPro" id="IPR001810">
    <property type="entry name" value="F-box_dom"/>
</dbReference>
<name>A0A6C0K6N0_9ZZZZ</name>
<dbReference type="GO" id="GO:0008270">
    <property type="term" value="F:zinc ion binding"/>
    <property type="evidence" value="ECO:0007669"/>
    <property type="project" value="UniProtKB-KW"/>
</dbReference>
<keyword evidence="2" id="KW-0863">Zinc-finger</keyword>
<evidence type="ECO:0000259" key="5">
    <source>
        <dbReference type="PROSITE" id="PS50181"/>
    </source>
</evidence>
<evidence type="ECO:0008006" key="7">
    <source>
        <dbReference type="Google" id="ProtNLM"/>
    </source>
</evidence>
<dbReference type="PROSITE" id="PS01357">
    <property type="entry name" value="ZF_ZZ_1"/>
    <property type="match status" value="1"/>
</dbReference>
<accession>A0A6C0K6N0</accession>
<feature type="domain" description="F-box" evidence="5">
    <location>
        <begin position="1"/>
        <end position="44"/>
    </location>
</feature>
<proteinExistence type="predicted"/>
<dbReference type="Gene3D" id="2.60.210.10">
    <property type="entry name" value="Apoptosis, Tumor Necrosis Factor Receptor Associated Protein 2, Chain A"/>
    <property type="match status" value="1"/>
</dbReference>
<evidence type="ECO:0000256" key="3">
    <source>
        <dbReference type="ARBA" id="ARBA00022833"/>
    </source>
</evidence>
<evidence type="ECO:0000259" key="4">
    <source>
        <dbReference type="PROSITE" id="PS50135"/>
    </source>
</evidence>
<dbReference type="AlphaFoldDB" id="A0A6C0K6N0"/>
<dbReference type="EMBL" id="MN740792">
    <property type="protein sequence ID" value="QHU11908.1"/>
    <property type="molecule type" value="Genomic_DNA"/>
</dbReference>
<dbReference type="InterPro" id="IPR036047">
    <property type="entry name" value="F-box-like_dom_sf"/>
</dbReference>